<keyword evidence="10" id="KW-1185">Reference proteome</keyword>
<feature type="region of interest" description="Disordered" evidence="6">
    <location>
        <begin position="213"/>
        <end position="240"/>
    </location>
</feature>
<dbReference type="FunFam" id="3.40.50.300:FF:000326">
    <property type="entry name" value="P-loop containing nucleoside triphosphate hydrolase"/>
    <property type="match status" value="1"/>
</dbReference>
<dbReference type="GO" id="GO:0005694">
    <property type="term" value="C:chromosome"/>
    <property type="evidence" value="ECO:0007669"/>
    <property type="project" value="UniProtKB-ARBA"/>
</dbReference>
<keyword evidence="4" id="KW-0067">ATP-binding</keyword>
<sequence length="2076" mass="239295">MDKGKYRHSIGGRILPYDPGQEKYDNDPYRGQRRRPWLTFRVGQHTVECQNKILVNYIKRVRHCFFERGFLMDEPENYLMYRIDLNDDIDDLEELERELHDALEIANTQYEPGLLSVPIGIWFSDISSDRDYNSISFLDGIFLKYSNRINFMKIEIKEVLAQIYSNRYDVLNKWCQQMIRMISEQENIPQSIAIKTPIEKRALCADLRSQQSYSKQNALRNEKKVKPGKQRPPDHKISPQDVEDALKTANITMKSLTFGKLMKNDNDLNNAWNLFLMNQRKILEEDYERCGVLQKDYDTFVMQRHSVKKYFVDSYAYYNHQNFEISEDDSENENVTSNRYFEGDYHSYTEPHVDSQIDDDEFHYESDRHHEGFSNSSSYCYRAEKQRDAYLAAYDERQRGGEIWERCELVDPKESFRKMSTIPTLKDFVNPEEPYLRRIREDGLYHSSEHYLDVQFRLLREDLVSPMRDGIDLYKRTGTHQNNRIPNTLNSDIKLYNILSIEKKQVSEKCGLWKRNAFLTPSEFQIFIESNVKMGGLVLISSDRFVNDVHLVEIEDVNEAKLMISMLMREENPKSPIEQNKGYVMAEAVSYFPSYRFVLDTMQKINPFVPLPFERYIVHGKRNIYRPFYQKQEKSEEQIKEEEMISAVYEVLRADAVERRKSEGKTAGNIDEKEQKEKPEKAGVFSCNKNKKTIKKSKENELLADDDIEGHQLLVPIHKVSFGATNAEKGNKIFIDGQLFEVSKLLDTFKPDYLDESQRVAFCNTFNRELSLIQGPPGTGKTHIAVQIVKTILLNRNNWQITTPIVVCSYTNDALDQFLQKIYEMMGDLPSDICNDEKPKMIRFGSKSRSMFLENEILSYDYIAQMMDPILAAQLIKFQSTHCDSRNIVLSPDEALACWLLDETYMEIGAKKSKYDTVPSVLVEEENRKEMNDEYEDLKASELDDELLDKILERLNLNSSTKNILDEVDKIYRETEYHTNSPWDIVTSPKMSRPKTVIMFGDNRKNRKSVSFGSVDPEIVSKIERIKIMILETPPLTNEEFSDIKDIFSLERPKRWALFMNWQCRAATAFADNLPSSVEKFRMACEEKRKAFDEHDAFFASRSLVIGATTTACSRLRNMLEIVEPNVLVVEEAAKIFEGHVFSALVPSLDHLIMIGDHEQLRPIPAVYELGTSYGLDISLFERLVERGFPYSQLQHQHRMNVDIMNVIVRPSFYPNVSDASNVYEYPAVRGMADNLYFWSHQCQESTNDKSSFINYGEVEMITELVKHLLKQAYEPSEITVLATYSAQKDVMSQMFLSIFGGTVEEPNINVATVDSFQGWENRIVILSLVRSFDANKIPGIGFLSFQKRICVALTRAQHGMYIVGNGHYLMDNSRLWKEICNNLSANNLINTFIRLKCPTHNRVMIIREPNDFQKYSPDGGCSEKCDVVKPCGHVCEKMCHPQSEAEHANPCYLKCLKTCSNAEYKHPCQKKCYEKCGSCSENVELRLDCGHRITTICSKVNGTECDQQCEKVLKCGHRCTNTCGMDCTIPEECKVVVDFRLECGHVRKIKCSDATSRNKINCVEPCQLVHVTLPCKHKISVECFKYDLDLGDEQFRNAICTTLLDKTFAPCGHHGKIRCGEMATSEKCIEECESILEKCGHQCRNECGKCYSEEKHTCHAKCEKKLPCGHNCTEICGVECAKCSAYCMTGCAHVKCGLGNNGLGRKCSELCILCTKPCGNVCPHRNCSKLCFELCDVPICNEPCSKILKNCSHVCLGMCGEVCPKICGSCNRKAYDECISMRKSGKFSRLIMLPNCEHVFPLAFLDEYVEEHINKKCYPVCPKPNCSKPINNVNRYMRIINKIVFTKNLDLSPTSNEPQVYQDSLREVQKACNILPNVNKMIQRPPKDVCIFLDSLRQLLKDLDKRVHQQLAIATSKSVANFYFDFARVLFTFAKLASFNILLHGKICLTNLPPQLDMLLKNVFGNIANLPKLFETIKFLSRYEMSGALLPTVRFEICKIVARYQLLQMISYLIETKNDISTSFDRALSSSLNAFLKESISNDFVSKLENIEQLVLREYPKISLLKWKDLKMPDF</sequence>
<dbReference type="GO" id="GO:0016787">
    <property type="term" value="F:hydrolase activity"/>
    <property type="evidence" value="ECO:0007669"/>
    <property type="project" value="UniProtKB-KW"/>
</dbReference>
<dbReference type="GO" id="GO:0031380">
    <property type="term" value="C:nuclear RNA-directed RNA polymerase complex"/>
    <property type="evidence" value="ECO:0007669"/>
    <property type="project" value="TreeGrafter"/>
</dbReference>
<accession>A0A8S1F093</accession>
<dbReference type="PANTHER" id="PTHR10887:SF341">
    <property type="entry name" value="NFX1-TYPE ZINC FINGER-CONTAINING PROTEIN 1"/>
    <property type="match status" value="1"/>
</dbReference>
<keyword evidence="1" id="KW-0547">Nucleotide-binding</keyword>
<evidence type="ECO:0000256" key="5">
    <source>
        <dbReference type="SAM" id="Coils"/>
    </source>
</evidence>
<evidence type="ECO:0000259" key="7">
    <source>
        <dbReference type="Pfam" id="PF13086"/>
    </source>
</evidence>
<proteinExistence type="predicted"/>
<dbReference type="Gene3D" id="3.40.50.300">
    <property type="entry name" value="P-loop containing nucleotide triphosphate hydrolases"/>
    <property type="match status" value="3"/>
</dbReference>
<keyword evidence="3" id="KW-0347">Helicase</keyword>
<dbReference type="InterPro" id="IPR045055">
    <property type="entry name" value="DNA2/NAM7-like"/>
</dbReference>
<comment type="caution">
    <text evidence="9">The sequence shown here is derived from an EMBL/GenBank/DDBJ whole genome shotgun (WGS) entry which is preliminary data.</text>
</comment>
<dbReference type="Proteomes" id="UP000494206">
    <property type="component" value="Unassembled WGS sequence"/>
</dbReference>
<keyword evidence="2" id="KW-0378">Hydrolase</keyword>
<dbReference type="SUPFAM" id="SSF52540">
    <property type="entry name" value="P-loop containing nucleoside triphosphate hydrolases"/>
    <property type="match status" value="1"/>
</dbReference>
<organism evidence="9 10">
    <name type="scientific">Caenorhabditis bovis</name>
    <dbReference type="NCBI Taxonomy" id="2654633"/>
    <lineage>
        <taxon>Eukaryota</taxon>
        <taxon>Metazoa</taxon>
        <taxon>Ecdysozoa</taxon>
        <taxon>Nematoda</taxon>
        <taxon>Chromadorea</taxon>
        <taxon>Rhabditida</taxon>
        <taxon>Rhabditina</taxon>
        <taxon>Rhabditomorpha</taxon>
        <taxon>Rhabditoidea</taxon>
        <taxon>Rhabditidae</taxon>
        <taxon>Peloderinae</taxon>
        <taxon>Caenorhabditis</taxon>
    </lineage>
</organism>
<feature type="domain" description="DNA2/NAM7 helicase helicase" evidence="7">
    <location>
        <begin position="754"/>
        <end position="1164"/>
    </location>
</feature>
<reference evidence="9 10" key="1">
    <citation type="submission" date="2020-04" db="EMBL/GenBank/DDBJ databases">
        <authorList>
            <person name="Laetsch R D."/>
            <person name="Stevens L."/>
            <person name="Kumar S."/>
            <person name="Blaxter L. M."/>
        </authorList>
    </citation>
    <scope>NUCLEOTIDE SEQUENCE [LARGE SCALE GENOMIC DNA]</scope>
</reference>
<dbReference type="Pfam" id="PF13086">
    <property type="entry name" value="AAA_11"/>
    <property type="match status" value="1"/>
</dbReference>
<evidence type="ECO:0000256" key="1">
    <source>
        <dbReference type="ARBA" id="ARBA00022741"/>
    </source>
</evidence>
<dbReference type="GO" id="GO:0031048">
    <property type="term" value="P:regulatory ncRNA-mediated heterochromatin formation"/>
    <property type="evidence" value="ECO:0007669"/>
    <property type="project" value="TreeGrafter"/>
</dbReference>
<evidence type="ECO:0000313" key="9">
    <source>
        <dbReference type="EMBL" id="CAB3405845.1"/>
    </source>
</evidence>
<feature type="coiled-coil region" evidence="5">
    <location>
        <begin position="82"/>
        <end position="109"/>
    </location>
</feature>
<evidence type="ECO:0000256" key="4">
    <source>
        <dbReference type="ARBA" id="ARBA00022840"/>
    </source>
</evidence>
<evidence type="ECO:0000313" key="10">
    <source>
        <dbReference type="Proteomes" id="UP000494206"/>
    </source>
</evidence>
<dbReference type="InterPro" id="IPR027417">
    <property type="entry name" value="P-loop_NTPase"/>
</dbReference>
<dbReference type="EMBL" id="CADEPM010000005">
    <property type="protein sequence ID" value="CAB3405845.1"/>
    <property type="molecule type" value="Genomic_DNA"/>
</dbReference>
<dbReference type="GO" id="GO:0004386">
    <property type="term" value="F:helicase activity"/>
    <property type="evidence" value="ECO:0007669"/>
    <property type="project" value="UniProtKB-KW"/>
</dbReference>
<dbReference type="CDD" id="cd18808">
    <property type="entry name" value="SF1_C_Upf1"/>
    <property type="match status" value="1"/>
</dbReference>
<dbReference type="InterPro" id="IPR041677">
    <property type="entry name" value="DNA2/NAM7_AAA_11"/>
</dbReference>
<dbReference type="PANTHER" id="PTHR10887">
    <property type="entry name" value="DNA2/NAM7 HELICASE FAMILY"/>
    <property type="match status" value="1"/>
</dbReference>
<feature type="domain" description="DNA2/NAM7 helicase-like C-terminal" evidence="8">
    <location>
        <begin position="1176"/>
        <end position="1366"/>
    </location>
</feature>
<protein>
    <recommendedName>
        <fullName evidence="11">NFX1-type zinc finger-containing protein 1</fullName>
    </recommendedName>
</protein>
<feature type="region of interest" description="Disordered" evidence="6">
    <location>
        <begin position="660"/>
        <end position="681"/>
    </location>
</feature>
<name>A0A8S1F093_9PELO</name>
<feature type="compositionally biased region" description="Basic and acidic residues" evidence="6">
    <location>
        <begin position="220"/>
        <end position="238"/>
    </location>
</feature>
<evidence type="ECO:0000256" key="6">
    <source>
        <dbReference type="SAM" id="MobiDB-lite"/>
    </source>
</evidence>
<dbReference type="CDD" id="cd06008">
    <property type="entry name" value="NF-X1-zinc-finger"/>
    <property type="match status" value="1"/>
</dbReference>
<evidence type="ECO:0000256" key="3">
    <source>
        <dbReference type="ARBA" id="ARBA00022806"/>
    </source>
</evidence>
<evidence type="ECO:0000259" key="8">
    <source>
        <dbReference type="Pfam" id="PF13087"/>
    </source>
</evidence>
<dbReference type="OrthoDB" id="2423195at2759"/>
<gene>
    <name evidence="9" type="ORF">CBOVIS_LOCUS7992</name>
</gene>
<dbReference type="GO" id="GO:0005524">
    <property type="term" value="F:ATP binding"/>
    <property type="evidence" value="ECO:0007669"/>
    <property type="project" value="UniProtKB-KW"/>
</dbReference>
<evidence type="ECO:0008006" key="11">
    <source>
        <dbReference type="Google" id="ProtNLM"/>
    </source>
</evidence>
<dbReference type="InterPro" id="IPR041679">
    <property type="entry name" value="DNA2/NAM7-like_C"/>
</dbReference>
<evidence type="ECO:0000256" key="2">
    <source>
        <dbReference type="ARBA" id="ARBA00022801"/>
    </source>
</evidence>
<dbReference type="InterPro" id="IPR047187">
    <property type="entry name" value="SF1_C_Upf1"/>
</dbReference>
<dbReference type="Pfam" id="PF13087">
    <property type="entry name" value="AAA_12"/>
    <property type="match status" value="1"/>
</dbReference>
<keyword evidence="5" id="KW-0175">Coiled coil</keyword>